<protein>
    <submittedName>
        <fullName evidence="10">General substrate transporter</fullName>
    </submittedName>
</protein>
<dbReference type="Gene3D" id="1.20.1250.20">
    <property type="entry name" value="MFS general substrate transporter like domains"/>
    <property type="match status" value="2"/>
</dbReference>
<feature type="domain" description="Major facilitator superfamily (MFS) profile" evidence="9">
    <location>
        <begin position="17"/>
        <end position="424"/>
    </location>
</feature>
<feature type="transmembrane region" description="Helical" evidence="8">
    <location>
        <begin position="373"/>
        <end position="395"/>
    </location>
</feature>
<evidence type="ECO:0000256" key="5">
    <source>
        <dbReference type="ARBA" id="ARBA00022847"/>
    </source>
</evidence>
<dbReference type="HOGENOM" id="CLU_001265_39_0_0"/>
<dbReference type="GO" id="GO:0015293">
    <property type="term" value="F:symporter activity"/>
    <property type="evidence" value="ECO:0007669"/>
    <property type="project" value="UniProtKB-KW"/>
</dbReference>
<dbReference type="KEGG" id="gma:AciX8_0970"/>
<accession>G8NUG2</accession>
<dbReference type="RefSeq" id="WP_014264200.1">
    <property type="nucleotide sequence ID" value="NC_016631.1"/>
</dbReference>
<keyword evidence="11" id="KW-1185">Reference proteome</keyword>
<sequence>MMIPQKTRELSTSEVRILSLASIGGALEFYDFVIFVFFATIIGKLFFAASLPDWVRQAQTFSIFAAGYLARPLGGIVMAHFGDTRGRKRMFTLSVLLMAIPTLLIGLLPTYQSIGVAAPLLLLLMRIMQGIAIGGEAPGAWVFVAEHARRGRAGFAIGLLTSGLSFGILLGSLMAACLSRVFSQTQIAAGAWRIPFLIGGVFGFIAMWLRRWLKETPVFEEMRNRARLSRELPLGVVLKGHCRAVVTSILSTWMLTAAIVVVILMTPSLLPKLFGIAAGQAQTANLVATAALCISTIVIGAATDRFGVRRVSVPMLLFLIASAYGLYRGAETMPAMLLPLYALAGFGAGAVVLTPIMMIHAFPTSIRFSGVSFSYNLAYALFGGLTPLLVSWLAHLDRIGPAHYIAAVTVVGLCATLMAPKHALSEIDAPGAL</sequence>
<dbReference type="InterPro" id="IPR005828">
    <property type="entry name" value="MFS_sugar_transport-like"/>
</dbReference>
<feature type="transmembrane region" description="Helical" evidence="8">
    <location>
        <begin position="156"/>
        <end position="182"/>
    </location>
</feature>
<reference evidence="10 11" key="1">
    <citation type="submission" date="2011-11" db="EMBL/GenBank/DDBJ databases">
        <title>Complete sequence of Granulicella mallensis MP5ACTX8.</title>
        <authorList>
            <consortium name="US DOE Joint Genome Institute"/>
            <person name="Lucas S."/>
            <person name="Copeland A."/>
            <person name="Lapidus A."/>
            <person name="Cheng J.-F."/>
            <person name="Goodwin L."/>
            <person name="Pitluck S."/>
            <person name="Peters L."/>
            <person name="Lu M."/>
            <person name="Detter J.C."/>
            <person name="Han C."/>
            <person name="Tapia R."/>
            <person name="Land M."/>
            <person name="Hauser L."/>
            <person name="Kyrpides N."/>
            <person name="Ivanova N."/>
            <person name="Mikhailova N."/>
            <person name="Pagani I."/>
            <person name="Rawat S."/>
            <person name="Mannisto M."/>
            <person name="Haggblom M."/>
            <person name="Woyke T."/>
        </authorList>
    </citation>
    <scope>NUCLEOTIDE SEQUENCE [LARGE SCALE GENOMIC DNA]</scope>
    <source>
        <strain evidence="11">ATCC BAA-1857 / DSM 23137 / MP5ACTX8</strain>
    </source>
</reference>
<keyword evidence="7 8" id="KW-0472">Membrane</keyword>
<evidence type="ECO:0000259" key="9">
    <source>
        <dbReference type="PROSITE" id="PS50850"/>
    </source>
</evidence>
<dbReference type="OrthoDB" id="9783227at2"/>
<evidence type="ECO:0000256" key="6">
    <source>
        <dbReference type="ARBA" id="ARBA00022989"/>
    </source>
</evidence>
<dbReference type="PANTHER" id="PTHR43528:SF7">
    <property type="entry name" value="MFS TRANSPORTER"/>
    <property type="match status" value="1"/>
</dbReference>
<evidence type="ECO:0000313" key="10">
    <source>
        <dbReference type="EMBL" id="AEU35318.1"/>
    </source>
</evidence>
<dbReference type="GO" id="GO:0005886">
    <property type="term" value="C:plasma membrane"/>
    <property type="evidence" value="ECO:0007669"/>
    <property type="project" value="UniProtKB-SubCell"/>
</dbReference>
<feature type="transmembrane region" description="Helical" evidence="8">
    <location>
        <begin position="401"/>
        <end position="419"/>
    </location>
</feature>
<dbReference type="STRING" id="682795.AciX8_0970"/>
<dbReference type="InterPro" id="IPR051084">
    <property type="entry name" value="H+-coupled_symporters"/>
</dbReference>
<evidence type="ECO:0000256" key="7">
    <source>
        <dbReference type="ARBA" id="ARBA00023136"/>
    </source>
</evidence>
<dbReference type="FunFam" id="1.20.1250.20:FF:000001">
    <property type="entry name" value="Dicarboxylate MFS transporter"/>
    <property type="match status" value="1"/>
</dbReference>
<comment type="subcellular location">
    <subcellularLocation>
        <location evidence="1">Cell membrane</location>
        <topology evidence="1">Multi-pass membrane protein</topology>
    </subcellularLocation>
</comment>
<dbReference type="EMBL" id="CP003130">
    <property type="protein sequence ID" value="AEU35318.1"/>
    <property type="molecule type" value="Genomic_DNA"/>
</dbReference>
<evidence type="ECO:0000256" key="2">
    <source>
        <dbReference type="ARBA" id="ARBA00022448"/>
    </source>
</evidence>
<dbReference type="Proteomes" id="UP000007113">
    <property type="component" value="Chromosome"/>
</dbReference>
<dbReference type="AlphaFoldDB" id="G8NUG2"/>
<evidence type="ECO:0000256" key="4">
    <source>
        <dbReference type="ARBA" id="ARBA00022692"/>
    </source>
</evidence>
<keyword evidence="6 8" id="KW-1133">Transmembrane helix</keyword>
<proteinExistence type="predicted"/>
<keyword evidence="2" id="KW-0813">Transport</keyword>
<evidence type="ECO:0000256" key="3">
    <source>
        <dbReference type="ARBA" id="ARBA00022475"/>
    </source>
</evidence>
<feature type="transmembrane region" description="Helical" evidence="8">
    <location>
        <begin position="339"/>
        <end position="361"/>
    </location>
</feature>
<keyword evidence="3" id="KW-1003">Cell membrane</keyword>
<dbReference type="eggNOG" id="COG0477">
    <property type="taxonomic scope" value="Bacteria"/>
</dbReference>
<feature type="transmembrane region" description="Helical" evidence="8">
    <location>
        <begin position="194"/>
        <end position="213"/>
    </location>
</feature>
<feature type="transmembrane region" description="Helical" evidence="8">
    <location>
        <begin position="244"/>
        <end position="264"/>
    </location>
</feature>
<feature type="transmembrane region" description="Helical" evidence="8">
    <location>
        <begin position="123"/>
        <end position="144"/>
    </location>
</feature>
<evidence type="ECO:0000256" key="8">
    <source>
        <dbReference type="SAM" id="Phobius"/>
    </source>
</evidence>
<feature type="transmembrane region" description="Helical" evidence="8">
    <location>
        <begin position="29"/>
        <end position="49"/>
    </location>
</feature>
<dbReference type="InterPro" id="IPR020846">
    <property type="entry name" value="MFS_dom"/>
</dbReference>
<feature type="transmembrane region" description="Helical" evidence="8">
    <location>
        <begin position="91"/>
        <end position="111"/>
    </location>
</feature>
<evidence type="ECO:0000256" key="1">
    <source>
        <dbReference type="ARBA" id="ARBA00004651"/>
    </source>
</evidence>
<evidence type="ECO:0000313" key="11">
    <source>
        <dbReference type="Proteomes" id="UP000007113"/>
    </source>
</evidence>
<organism evidence="10 11">
    <name type="scientific">Granulicella mallensis (strain ATCC BAA-1857 / DSM 23137 / MP5ACTX8)</name>
    <dbReference type="NCBI Taxonomy" id="682795"/>
    <lineage>
        <taxon>Bacteria</taxon>
        <taxon>Pseudomonadati</taxon>
        <taxon>Acidobacteriota</taxon>
        <taxon>Terriglobia</taxon>
        <taxon>Terriglobales</taxon>
        <taxon>Acidobacteriaceae</taxon>
        <taxon>Granulicella</taxon>
    </lineage>
</organism>
<dbReference type="Pfam" id="PF00083">
    <property type="entry name" value="Sugar_tr"/>
    <property type="match status" value="1"/>
</dbReference>
<keyword evidence="5" id="KW-0769">Symport</keyword>
<dbReference type="InterPro" id="IPR036259">
    <property type="entry name" value="MFS_trans_sf"/>
</dbReference>
<dbReference type="PROSITE" id="PS50850">
    <property type="entry name" value="MFS"/>
    <property type="match status" value="1"/>
</dbReference>
<dbReference type="SUPFAM" id="SSF103473">
    <property type="entry name" value="MFS general substrate transporter"/>
    <property type="match status" value="1"/>
</dbReference>
<feature type="transmembrane region" description="Helical" evidence="8">
    <location>
        <begin position="284"/>
        <end position="303"/>
    </location>
</feature>
<dbReference type="PANTHER" id="PTHR43528">
    <property type="entry name" value="ALPHA-KETOGLUTARATE PERMEASE"/>
    <property type="match status" value="1"/>
</dbReference>
<keyword evidence="4 8" id="KW-0812">Transmembrane</keyword>
<gene>
    <name evidence="10" type="ordered locus">AciX8_0970</name>
</gene>
<name>G8NUG2_GRAMM</name>
<feature type="transmembrane region" description="Helical" evidence="8">
    <location>
        <begin position="61"/>
        <end position="79"/>
    </location>
</feature>
<feature type="transmembrane region" description="Helical" evidence="8">
    <location>
        <begin position="310"/>
        <end position="327"/>
    </location>
</feature>